<dbReference type="PANTHER" id="PTHR43798:SF33">
    <property type="entry name" value="HYDROLASE, PUTATIVE (AFU_ORTHOLOGUE AFUA_2G14860)-RELATED"/>
    <property type="match status" value="1"/>
</dbReference>
<feature type="domain" description="AB hydrolase-1" evidence="1">
    <location>
        <begin position="30"/>
        <end position="162"/>
    </location>
</feature>
<dbReference type="InterPro" id="IPR000073">
    <property type="entry name" value="AB_hydrolase_1"/>
</dbReference>
<dbReference type="PRINTS" id="PR00412">
    <property type="entry name" value="EPOXHYDRLASE"/>
</dbReference>
<keyword evidence="3" id="KW-1185">Reference proteome</keyword>
<dbReference type="GO" id="GO:0016787">
    <property type="term" value="F:hydrolase activity"/>
    <property type="evidence" value="ECO:0007669"/>
    <property type="project" value="UniProtKB-KW"/>
</dbReference>
<dbReference type="Gene3D" id="3.40.50.1820">
    <property type="entry name" value="alpha/beta hydrolase"/>
    <property type="match status" value="1"/>
</dbReference>
<name>A0A7K1FW54_9ACTN</name>
<evidence type="ECO:0000313" key="3">
    <source>
        <dbReference type="Proteomes" id="UP000460221"/>
    </source>
</evidence>
<evidence type="ECO:0000313" key="2">
    <source>
        <dbReference type="EMBL" id="MTD17443.1"/>
    </source>
</evidence>
<proteinExistence type="predicted"/>
<keyword evidence="2" id="KW-0378">Hydrolase</keyword>
<evidence type="ECO:0000259" key="1">
    <source>
        <dbReference type="Pfam" id="PF00561"/>
    </source>
</evidence>
<protein>
    <submittedName>
        <fullName evidence="2">Alpha/beta fold hydrolase</fullName>
    </submittedName>
</protein>
<organism evidence="2 3">
    <name type="scientific">Nakamurella alba</name>
    <dbReference type="NCBI Taxonomy" id="2665158"/>
    <lineage>
        <taxon>Bacteria</taxon>
        <taxon>Bacillati</taxon>
        <taxon>Actinomycetota</taxon>
        <taxon>Actinomycetes</taxon>
        <taxon>Nakamurellales</taxon>
        <taxon>Nakamurellaceae</taxon>
        <taxon>Nakamurella</taxon>
    </lineage>
</organism>
<accession>A0A7K1FW54</accession>
<dbReference type="GO" id="GO:0016020">
    <property type="term" value="C:membrane"/>
    <property type="evidence" value="ECO:0007669"/>
    <property type="project" value="TreeGrafter"/>
</dbReference>
<dbReference type="Proteomes" id="UP000460221">
    <property type="component" value="Unassembled WGS sequence"/>
</dbReference>
<gene>
    <name evidence="2" type="ORF">GIS00_26270</name>
</gene>
<comment type="caution">
    <text evidence="2">The sequence shown here is derived from an EMBL/GenBank/DDBJ whole genome shotgun (WGS) entry which is preliminary data.</text>
</comment>
<dbReference type="InterPro" id="IPR000639">
    <property type="entry name" value="Epox_hydrolase-like"/>
</dbReference>
<dbReference type="AlphaFoldDB" id="A0A7K1FW54"/>
<sequence length="287" mass="30248">MAEDFQVAVDSGAGDGVVTGTAAGPPDGDTVLFLHGWPQSRHSWADTLDLAAADGHRALAIDLPGIGDSASARTDGSKVALAVVVGEVLAAVHARRPVLVGTDVGGMTTYAALRSVPGLRAAVIMDVAVPGVEPWPSVVANPHIWHFAFHTVPDLPETMVGGREAPYFDYFFDILSADRGAVSPRSREASVAAYATHERLAAGFDFYRTFGADEKANTAAAQIPVTTPLLYLRGEHEWGDIDVYDKGFRAAGITDLTTGIIDGSGHYAADENPEAVWRLVSGFLATH</sequence>
<dbReference type="InterPro" id="IPR050266">
    <property type="entry name" value="AB_hydrolase_sf"/>
</dbReference>
<dbReference type="RefSeq" id="WP_154771440.1">
    <property type="nucleotide sequence ID" value="NZ_WLYK01000020.1"/>
</dbReference>
<dbReference type="PANTHER" id="PTHR43798">
    <property type="entry name" value="MONOACYLGLYCEROL LIPASE"/>
    <property type="match status" value="1"/>
</dbReference>
<dbReference type="InterPro" id="IPR029058">
    <property type="entry name" value="AB_hydrolase_fold"/>
</dbReference>
<dbReference type="Pfam" id="PF00561">
    <property type="entry name" value="Abhydrolase_1"/>
    <property type="match status" value="1"/>
</dbReference>
<dbReference type="EMBL" id="WLYK01000020">
    <property type="protein sequence ID" value="MTD17443.1"/>
    <property type="molecule type" value="Genomic_DNA"/>
</dbReference>
<reference evidence="2 3" key="1">
    <citation type="submission" date="2019-11" db="EMBL/GenBank/DDBJ databases">
        <authorList>
            <person name="Jiang L.-Q."/>
        </authorList>
    </citation>
    <scope>NUCLEOTIDE SEQUENCE [LARGE SCALE GENOMIC DNA]</scope>
    <source>
        <strain evidence="2 3">YIM 132087</strain>
    </source>
</reference>
<dbReference type="SUPFAM" id="SSF53474">
    <property type="entry name" value="alpha/beta-Hydrolases"/>
    <property type="match status" value="1"/>
</dbReference>